<name>A0ABR9UP49_9CHRO</name>
<gene>
    <name evidence="1" type="ORF">IQ230_01920</name>
</gene>
<keyword evidence="1" id="KW-0378">Hydrolase</keyword>
<dbReference type="Proteomes" id="UP000651156">
    <property type="component" value="Unassembled WGS sequence"/>
</dbReference>
<dbReference type="GO" id="GO:0004519">
    <property type="term" value="F:endonuclease activity"/>
    <property type="evidence" value="ECO:0007669"/>
    <property type="project" value="UniProtKB-KW"/>
</dbReference>
<organism evidence="1 2">
    <name type="scientific">Gloeocapsopsis crepidinum LEGE 06123</name>
    <dbReference type="NCBI Taxonomy" id="588587"/>
    <lineage>
        <taxon>Bacteria</taxon>
        <taxon>Bacillati</taxon>
        <taxon>Cyanobacteriota</taxon>
        <taxon>Cyanophyceae</taxon>
        <taxon>Oscillatoriophycideae</taxon>
        <taxon>Chroococcales</taxon>
        <taxon>Chroococcaceae</taxon>
        <taxon>Gloeocapsopsis</taxon>
    </lineage>
</organism>
<dbReference type="RefSeq" id="WP_193930369.1">
    <property type="nucleotide sequence ID" value="NZ_CAWPMZ010000072.1"/>
</dbReference>
<keyword evidence="2" id="KW-1185">Reference proteome</keyword>
<reference evidence="1 2" key="1">
    <citation type="submission" date="2020-10" db="EMBL/GenBank/DDBJ databases">
        <authorList>
            <person name="Castelo-Branco R."/>
            <person name="Eusebio N."/>
            <person name="Adriana R."/>
            <person name="Vieira A."/>
            <person name="Brugerolle De Fraissinette N."/>
            <person name="Rezende De Castro R."/>
            <person name="Schneider M.P."/>
            <person name="Vasconcelos V."/>
            <person name="Leao P.N."/>
        </authorList>
    </citation>
    <scope>NUCLEOTIDE SEQUENCE [LARGE SCALE GENOMIC DNA]</scope>
    <source>
        <strain evidence="1 2">LEGE 06123</strain>
    </source>
</reference>
<evidence type="ECO:0000313" key="1">
    <source>
        <dbReference type="EMBL" id="MBE9189143.1"/>
    </source>
</evidence>
<dbReference type="EMBL" id="JADEWN010000003">
    <property type="protein sequence ID" value="MBE9189143.1"/>
    <property type="molecule type" value="Genomic_DNA"/>
</dbReference>
<protein>
    <submittedName>
        <fullName evidence="1">Restriction endonuclease subunit R</fullName>
    </submittedName>
</protein>
<sequence>MRTLDARNLSLKQVHQILKLERQPNKSFTDLLSLETLTSYEQQELDKIRNNFDSYYAEEKISEGQVKFLFLSPLLWLSGFYQPSIKITLEENIADIFIEDEDTLIKGRMDILAVNNTVQKASSLLWILVIEAKNSSVEALEGLPQLLTYTSKSLENQKSVWGLTTNGLRYQFVYLQQNNHPTYQLLPELNLLDSERSLQLLQVLKAICKIQHTSVAA</sequence>
<accession>A0ABR9UP49</accession>
<keyword evidence="1" id="KW-0540">Nuclease</keyword>
<comment type="caution">
    <text evidence="1">The sequence shown here is derived from an EMBL/GenBank/DDBJ whole genome shotgun (WGS) entry which is preliminary data.</text>
</comment>
<keyword evidence="1" id="KW-0255">Endonuclease</keyword>
<evidence type="ECO:0000313" key="2">
    <source>
        <dbReference type="Proteomes" id="UP000651156"/>
    </source>
</evidence>
<proteinExistence type="predicted"/>